<comment type="caution">
    <text evidence="10">The sequence shown here is derived from an EMBL/GenBank/DDBJ whole genome shotgun (WGS) entry which is preliminary data.</text>
</comment>
<comment type="similarity">
    <text evidence="2 8">Belongs to the glycosyl hydrolase 2 family.</text>
</comment>
<comment type="catalytic activity">
    <reaction evidence="1 8">
        <text>Hydrolysis of terminal non-reducing beta-D-galactose residues in beta-D-galactosides.</text>
        <dbReference type="EC" id="3.2.1.23"/>
    </reaction>
</comment>
<evidence type="ECO:0000256" key="6">
    <source>
        <dbReference type="ARBA" id="ARBA00023295"/>
    </source>
</evidence>
<dbReference type="PANTHER" id="PTHR46323">
    <property type="entry name" value="BETA-GALACTOSIDASE"/>
    <property type="match status" value="1"/>
</dbReference>
<dbReference type="InterPro" id="IPR017853">
    <property type="entry name" value="GH"/>
</dbReference>
<keyword evidence="11" id="KW-1185">Reference proteome</keyword>
<dbReference type="InterPro" id="IPR023232">
    <property type="entry name" value="Glyco_hydro_2_AS"/>
</dbReference>
<dbReference type="Gene3D" id="2.70.98.10">
    <property type="match status" value="1"/>
</dbReference>
<dbReference type="Pfam" id="PF16353">
    <property type="entry name" value="LacZ_4"/>
    <property type="match status" value="1"/>
</dbReference>
<organism evidence="10 11">
    <name type="scientific">Oceanobacillus kimchii</name>
    <dbReference type="NCBI Taxonomy" id="746691"/>
    <lineage>
        <taxon>Bacteria</taxon>
        <taxon>Bacillati</taxon>
        <taxon>Bacillota</taxon>
        <taxon>Bacilli</taxon>
        <taxon>Bacillales</taxon>
        <taxon>Bacillaceae</taxon>
        <taxon>Oceanobacillus</taxon>
    </lineage>
</organism>
<dbReference type="InterPro" id="IPR011013">
    <property type="entry name" value="Gal_mutarotase_sf_dom"/>
</dbReference>
<evidence type="ECO:0000313" key="10">
    <source>
        <dbReference type="EMBL" id="GLO67520.1"/>
    </source>
</evidence>
<dbReference type="EC" id="3.2.1.23" evidence="3 8"/>
<reference evidence="10 11" key="1">
    <citation type="submission" date="2023-02" db="EMBL/GenBank/DDBJ databases">
        <title>Oceanobacillus kimchii IFOP_LL358 isolated form Alexandrium catenella lab strain.</title>
        <authorList>
            <person name="Gajardo G."/>
            <person name="Ueki S."/>
            <person name="Maruyama F."/>
        </authorList>
    </citation>
    <scope>NUCLEOTIDE SEQUENCE [LARGE SCALE GENOMIC DNA]</scope>
    <source>
        <strain evidence="10 11">IFOP_LL358</strain>
    </source>
</reference>
<keyword evidence="6 8" id="KW-0326">Glycosidase</keyword>
<dbReference type="RefSeq" id="WP_317958299.1">
    <property type="nucleotide sequence ID" value="NZ_BSKO01000001.1"/>
</dbReference>
<dbReference type="InterPro" id="IPR013783">
    <property type="entry name" value="Ig-like_fold"/>
</dbReference>
<dbReference type="Gene3D" id="3.20.20.80">
    <property type="entry name" value="Glycosidases"/>
    <property type="match status" value="1"/>
</dbReference>
<dbReference type="SUPFAM" id="SSF49785">
    <property type="entry name" value="Galactose-binding domain-like"/>
    <property type="match status" value="1"/>
</dbReference>
<dbReference type="InterPro" id="IPR023230">
    <property type="entry name" value="Glyco_hydro_2_CS"/>
</dbReference>
<evidence type="ECO:0000256" key="8">
    <source>
        <dbReference type="RuleBase" id="RU361154"/>
    </source>
</evidence>
<evidence type="ECO:0000256" key="7">
    <source>
        <dbReference type="ARBA" id="ARBA00032230"/>
    </source>
</evidence>
<name>A0ABQ5TM34_9BACI</name>
<dbReference type="Gene3D" id="2.60.40.10">
    <property type="entry name" value="Immunoglobulins"/>
    <property type="match status" value="2"/>
</dbReference>
<evidence type="ECO:0000256" key="5">
    <source>
        <dbReference type="ARBA" id="ARBA00022801"/>
    </source>
</evidence>
<evidence type="ECO:0000256" key="1">
    <source>
        <dbReference type="ARBA" id="ARBA00001412"/>
    </source>
</evidence>
<dbReference type="InterPro" id="IPR008979">
    <property type="entry name" value="Galactose-bd-like_sf"/>
</dbReference>
<dbReference type="InterPro" id="IPR006102">
    <property type="entry name" value="Ig-like_GH2"/>
</dbReference>
<dbReference type="InterPro" id="IPR004199">
    <property type="entry name" value="B-gal_small/dom_5"/>
</dbReference>
<dbReference type="InterPro" id="IPR032312">
    <property type="entry name" value="LacZ_4"/>
</dbReference>
<dbReference type="InterPro" id="IPR006101">
    <property type="entry name" value="Glyco_hydro_2"/>
</dbReference>
<dbReference type="SUPFAM" id="SSF49303">
    <property type="entry name" value="beta-Galactosidase/glucuronidase domain"/>
    <property type="match status" value="2"/>
</dbReference>
<proteinExistence type="inferred from homology"/>
<dbReference type="Pfam" id="PF00703">
    <property type="entry name" value="Glyco_hydro_2"/>
    <property type="match status" value="1"/>
</dbReference>
<dbReference type="PROSITE" id="PS00608">
    <property type="entry name" value="GLYCOSYL_HYDROL_F2_2"/>
    <property type="match status" value="1"/>
</dbReference>
<dbReference type="InterPro" id="IPR006103">
    <property type="entry name" value="Glyco_hydro_2_cat"/>
</dbReference>
<keyword evidence="5 8" id="KW-0378">Hydrolase</keyword>
<dbReference type="InterPro" id="IPR006104">
    <property type="entry name" value="Glyco_hydro_2_N"/>
</dbReference>
<dbReference type="PROSITE" id="PS00719">
    <property type="entry name" value="GLYCOSYL_HYDROL_F2_1"/>
    <property type="match status" value="1"/>
</dbReference>
<dbReference type="PRINTS" id="PR00132">
    <property type="entry name" value="GLHYDRLASE2"/>
</dbReference>
<dbReference type="Proteomes" id="UP001275436">
    <property type="component" value="Unassembled WGS sequence"/>
</dbReference>
<dbReference type="InterPro" id="IPR014718">
    <property type="entry name" value="GH-type_carb-bd"/>
</dbReference>
<feature type="domain" description="Beta galactosidase small chain/" evidence="9">
    <location>
        <begin position="755"/>
        <end position="1035"/>
    </location>
</feature>
<dbReference type="SUPFAM" id="SSF74650">
    <property type="entry name" value="Galactose mutarotase-like"/>
    <property type="match status" value="1"/>
</dbReference>
<dbReference type="SUPFAM" id="SSF51445">
    <property type="entry name" value="(Trans)glycosidases"/>
    <property type="match status" value="1"/>
</dbReference>
<dbReference type="Pfam" id="PF02837">
    <property type="entry name" value="Glyco_hydro_2_N"/>
    <property type="match status" value="1"/>
</dbReference>
<dbReference type="InterPro" id="IPR036156">
    <property type="entry name" value="Beta-gal/glucu_dom_sf"/>
</dbReference>
<dbReference type="InterPro" id="IPR050347">
    <property type="entry name" value="Bact_Beta-galactosidase"/>
</dbReference>
<gene>
    <name evidence="10" type="ORF">MACH08_33040</name>
</gene>
<dbReference type="SMART" id="SM01038">
    <property type="entry name" value="Bgal_small_N"/>
    <property type="match status" value="1"/>
</dbReference>
<evidence type="ECO:0000256" key="2">
    <source>
        <dbReference type="ARBA" id="ARBA00007401"/>
    </source>
</evidence>
<dbReference type="PANTHER" id="PTHR46323:SF2">
    <property type="entry name" value="BETA-GALACTOSIDASE"/>
    <property type="match status" value="1"/>
</dbReference>
<evidence type="ECO:0000256" key="3">
    <source>
        <dbReference type="ARBA" id="ARBA00012756"/>
    </source>
</evidence>
<dbReference type="EMBL" id="BSKO01000001">
    <property type="protein sequence ID" value="GLO67520.1"/>
    <property type="molecule type" value="Genomic_DNA"/>
</dbReference>
<evidence type="ECO:0000256" key="4">
    <source>
        <dbReference type="ARBA" id="ARBA00013303"/>
    </source>
</evidence>
<sequence>MSQKRDYKSLSVLEKSRLKEHSYFMSYSNKVDALSYERGHSNGFLLLNGNWKFHYAESPELAPQNFYTNDYNVDEWDDLYVPSNWQMNGYGKPHYTNVQYPFPVDPPHIPSENPTGSYRRDFHISKEMLDDQIILRFEGVDSAFHVWINGEFVGYSTGSRLPSEFDIGAYVHEGKNTISVRVYQWSVGSYIEDQDMWWLSGIFRDVYLTTKPNVHVHDFFVKTILDKNYDDAELDVDAIIHSSSKNAGAYNIELELLDNAYQVIKTTAIDVNVNGKEESNVSLKMNVPSPKKWSAEIPYLYHLLITLKDQNSSAIETIPVKVGFRSVELKDGLIQVNGVPVLFKGVNRHEHHPDLGRAVPIEWMEKDIQLMKQNNINAVRTSHYPDDPKFYDLCNEYGLYVIDETDIECHGFGFSGYEHPISDNPSWQEAYVDRMKRMVERDKNHPSVIIWSLGNESGFGRNQEAMYKWTKEKDPTRLVHYEGESRHILDKTNNKPNELHVAADMFSTMYTSVEIMQKLGERRDLEQPHILCEFAHAMGNGPGGFKEYFDLFYKYDRLQGGFVWEWLDHGIRQTNDDGEEYFAYGGDFGEIPHDSNFVIDGMVMPDGTPSPALIEYKKVIEPVLVESGNLKDGIVHITNRYNFLNLNHLSATWSLVADNTIINSGSIELPVIEAGDMKEVEIPYTLPALIKDRTDYWLNIQFNQKEDTKWAKAGHEVAWQQFLLPVQEKDVQEVGKLTGNGVLRVEADESSRAITVMGDHFQITFNKSTGVLDSWQVAGHEMLEKGPKLNFWRATTDNDQLGSDEFGSTIEEKNWKNHGLHMMQHRLNSIDYEVSKAKDFVTITVSSKVSPPAFSWGFDTKITYNVFNDGTVNIDVSGIKVGEASETLPRIGLQLNLDKRYNLVDWYGRGPGESYVDSKLANRFGIWSKTVEELYTPYVVPQENGNRSEVTWASLTDNNGVGLFIAGDAFNFSAHHYTTENIQEARHTTDLVEEDFIVLNLDHQQQGLGSASCGPGVLDKYQLKNDDFHFSLSLKGYSKNQFSPLNLYKCIDVTSL</sequence>
<evidence type="ECO:0000259" key="9">
    <source>
        <dbReference type="SMART" id="SM01038"/>
    </source>
</evidence>
<dbReference type="Gene3D" id="2.60.120.260">
    <property type="entry name" value="Galactose-binding domain-like"/>
    <property type="match status" value="1"/>
</dbReference>
<dbReference type="Pfam" id="PF02836">
    <property type="entry name" value="Glyco_hydro_2_C"/>
    <property type="match status" value="1"/>
</dbReference>
<accession>A0ABQ5TM34</accession>
<dbReference type="Pfam" id="PF02929">
    <property type="entry name" value="Bgal_small_N"/>
    <property type="match status" value="1"/>
</dbReference>
<evidence type="ECO:0000313" key="11">
    <source>
        <dbReference type="Proteomes" id="UP001275436"/>
    </source>
</evidence>
<protein>
    <recommendedName>
        <fullName evidence="4 8">Beta-galactosidase</fullName>
        <ecNumber evidence="3 8">3.2.1.23</ecNumber>
    </recommendedName>
    <alternativeName>
        <fullName evidence="7 8">Lactase</fullName>
    </alternativeName>
</protein>